<dbReference type="InterPro" id="IPR036390">
    <property type="entry name" value="WH_DNA-bd_sf"/>
</dbReference>
<dbReference type="SMART" id="SM00345">
    <property type="entry name" value="HTH_GNTR"/>
    <property type="match status" value="1"/>
</dbReference>
<dbReference type="Gene3D" id="1.10.10.10">
    <property type="entry name" value="Winged helix-like DNA-binding domain superfamily/Winged helix DNA-binding domain"/>
    <property type="match status" value="1"/>
</dbReference>
<reference evidence="5 6" key="1">
    <citation type="submission" date="2022-09" db="EMBL/GenBank/DDBJ databases">
        <title>Draft genome of isolate Be4.</title>
        <authorList>
            <person name="Sanchez-Castro I."/>
            <person name="Martinez-Rodriguez P."/>
            <person name="Descostes M."/>
            <person name="Merroun M."/>
        </authorList>
    </citation>
    <scope>NUCLEOTIDE SEQUENCE [LARGE SCALE GENOMIC DNA]</scope>
    <source>
        <strain evidence="5 6">Be4</strain>
    </source>
</reference>
<dbReference type="Gene3D" id="1.20.120.530">
    <property type="entry name" value="GntR ligand-binding domain-like"/>
    <property type="match status" value="1"/>
</dbReference>
<proteinExistence type="predicted"/>
<evidence type="ECO:0000313" key="5">
    <source>
        <dbReference type="EMBL" id="MCT9811745.1"/>
    </source>
</evidence>
<dbReference type="RefSeq" id="WP_261500992.1">
    <property type="nucleotide sequence ID" value="NZ_JAODYH010000006.1"/>
</dbReference>
<dbReference type="CDD" id="cd07377">
    <property type="entry name" value="WHTH_GntR"/>
    <property type="match status" value="1"/>
</dbReference>
<keyword evidence="1" id="KW-0805">Transcription regulation</keyword>
<evidence type="ECO:0000256" key="1">
    <source>
        <dbReference type="ARBA" id="ARBA00023015"/>
    </source>
</evidence>
<keyword evidence="6" id="KW-1185">Reference proteome</keyword>
<dbReference type="PANTHER" id="PTHR43537:SF24">
    <property type="entry name" value="GLUCONATE OPERON TRANSCRIPTIONAL REPRESSOR"/>
    <property type="match status" value="1"/>
</dbReference>
<dbReference type="Proteomes" id="UP001525968">
    <property type="component" value="Unassembled WGS sequence"/>
</dbReference>
<dbReference type="InterPro" id="IPR008920">
    <property type="entry name" value="TF_FadR/GntR_C"/>
</dbReference>
<dbReference type="Pfam" id="PF07729">
    <property type="entry name" value="FCD"/>
    <property type="match status" value="1"/>
</dbReference>
<keyword evidence="2" id="KW-0238">DNA-binding</keyword>
<evidence type="ECO:0000259" key="4">
    <source>
        <dbReference type="PROSITE" id="PS50949"/>
    </source>
</evidence>
<evidence type="ECO:0000256" key="3">
    <source>
        <dbReference type="ARBA" id="ARBA00023163"/>
    </source>
</evidence>
<dbReference type="InterPro" id="IPR036388">
    <property type="entry name" value="WH-like_DNA-bd_sf"/>
</dbReference>
<accession>A0ABT2PNB1</accession>
<dbReference type="InterPro" id="IPR000524">
    <property type="entry name" value="Tscrpt_reg_HTH_GntR"/>
</dbReference>
<dbReference type="PROSITE" id="PS50949">
    <property type="entry name" value="HTH_GNTR"/>
    <property type="match status" value="1"/>
</dbReference>
<dbReference type="InterPro" id="IPR011711">
    <property type="entry name" value="GntR_C"/>
</dbReference>
<feature type="domain" description="HTH gntR-type" evidence="4">
    <location>
        <begin position="6"/>
        <end position="73"/>
    </location>
</feature>
<dbReference type="SUPFAM" id="SSF46785">
    <property type="entry name" value="Winged helix' DNA-binding domain"/>
    <property type="match status" value="1"/>
</dbReference>
<dbReference type="Pfam" id="PF00392">
    <property type="entry name" value="GntR"/>
    <property type="match status" value="1"/>
</dbReference>
<keyword evidence="3" id="KW-0804">Transcription</keyword>
<sequence length="214" mass="24006">MNRNQLSAQEEAYQYLLNAIRMGELQPGQRIVAEDVAEVLDMSRMPIREALRRLSTEGLVAMRANRGAVVKKLSKDEVQEIFEMRAALEALAAAKAVTKATASDIHELEFLLSRLESVKSDLSLWITAHREFHEKISAISQAPRLLAQISSLHALIEPLMRIWIEKAPGSKNVNSVHQEILHVMKSGDADAMEKLIKKHSKVTADVILQSMFDE</sequence>
<organism evidence="5 6">
    <name type="scientific">Acidovorax bellezanensis</name>
    <dbReference type="NCBI Taxonomy" id="2976702"/>
    <lineage>
        <taxon>Bacteria</taxon>
        <taxon>Pseudomonadati</taxon>
        <taxon>Pseudomonadota</taxon>
        <taxon>Betaproteobacteria</taxon>
        <taxon>Burkholderiales</taxon>
        <taxon>Comamonadaceae</taxon>
        <taxon>Acidovorax</taxon>
    </lineage>
</organism>
<comment type="caution">
    <text evidence="5">The sequence shown here is derived from an EMBL/GenBank/DDBJ whole genome shotgun (WGS) entry which is preliminary data.</text>
</comment>
<protein>
    <submittedName>
        <fullName evidence="5">GntR family transcriptional regulator</fullName>
    </submittedName>
</protein>
<evidence type="ECO:0000256" key="2">
    <source>
        <dbReference type="ARBA" id="ARBA00023125"/>
    </source>
</evidence>
<gene>
    <name evidence="5" type="ORF">N0K08_13940</name>
</gene>
<name>A0ABT2PNB1_9BURK</name>
<evidence type="ECO:0000313" key="6">
    <source>
        <dbReference type="Proteomes" id="UP001525968"/>
    </source>
</evidence>
<dbReference type="SMART" id="SM00895">
    <property type="entry name" value="FCD"/>
    <property type="match status" value="1"/>
</dbReference>
<dbReference type="PANTHER" id="PTHR43537">
    <property type="entry name" value="TRANSCRIPTIONAL REGULATOR, GNTR FAMILY"/>
    <property type="match status" value="1"/>
</dbReference>
<dbReference type="SUPFAM" id="SSF48008">
    <property type="entry name" value="GntR ligand-binding domain-like"/>
    <property type="match status" value="1"/>
</dbReference>
<dbReference type="EMBL" id="JAODYH010000006">
    <property type="protein sequence ID" value="MCT9811745.1"/>
    <property type="molecule type" value="Genomic_DNA"/>
</dbReference>